<dbReference type="InParanoid" id="A0A1J7JXL7"/>
<protein>
    <recommendedName>
        <fullName evidence="1">Protein kinase domain-containing protein</fullName>
    </recommendedName>
</protein>
<reference evidence="2 3" key="1">
    <citation type="submission" date="2016-10" db="EMBL/GenBank/DDBJ databases">
        <title>Draft genome sequence of Coniochaeta ligniaria NRRL30616, a lignocellulolytic fungus for bioabatement of inhibitors in plant biomass hydrolysates.</title>
        <authorList>
            <consortium name="DOE Joint Genome Institute"/>
            <person name="Jimenez D.J."/>
            <person name="Hector R.E."/>
            <person name="Riley R."/>
            <person name="Sun H."/>
            <person name="Grigoriev I.V."/>
            <person name="Van Elsas J.D."/>
            <person name="Nichols N.N."/>
        </authorList>
    </citation>
    <scope>NUCLEOTIDE SEQUENCE [LARGE SCALE GENOMIC DNA]</scope>
    <source>
        <strain evidence="2 3">NRRL 30616</strain>
    </source>
</reference>
<sequence length="394" mass="45712">MNQDYRWSCNLCLDMMDNPSSLQPRSLMSIFASSTTIPTVLLTDGDMMQTQTQVTSHSDALSEFKRKLKHDWRRTNFEGKVFYVRDEIYRWMVAGKPTNAVRLLATVNQRIKSGKFPEIRSSDLFNPGATCFIVFAILLSLDYGHLIHIFHKHNVTDYKLDWNIEESNDAHDAIRQDLKNEHPNPAKVIAEFERAKWAFNPVPLTLTMHKHLHGVNWILPFTKWSKVAEGGTATVYQVLVQEELLEPDFRNAISAGRQNHDSLKGCYEFAIKEYTKAFEADFEREYLAFRAIRGQEGMVQFLGQFVRERNNADGKRETTYNILLEYGEFDLEEFFGEPQQYPPVLQLEIVLFWESFFKVADAISRVHNLTIKTEDGQTKIYNGCVIPHILQRNL</sequence>
<feature type="domain" description="Protein kinase" evidence="1">
    <location>
        <begin position="221"/>
        <end position="394"/>
    </location>
</feature>
<dbReference type="PROSITE" id="PS50011">
    <property type="entry name" value="PROTEIN_KINASE_DOM"/>
    <property type="match status" value="1"/>
</dbReference>
<gene>
    <name evidence="2" type="ORF">CONLIGDRAFT_274026</name>
</gene>
<evidence type="ECO:0000313" key="3">
    <source>
        <dbReference type="Proteomes" id="UP000182658"/>
    </source>
</evidence>
<dbReference type="GO" id="GO:0004672">
    <property type="term" value="F:protein kinase activity"/>
    <property type="evidence" value="ECO:0007669"/>
    <property type="project" value="InterPro"/>
</dbReference>
<organism evidence="2 3">
    <name type="scientific">Coniochaeta ligniaria NRRL 30616</name>
    <dbReference type="NCBI Taxonomy" id="1408157"/>
    <lineage>
        <taxon>Eukaryota</taxon>
        <taxon>Fungi</taxon>
        <taxon>Dikarya</taxon>
        <taxon>Ascomycota</taxon>
        <taxon>Pezizomycotina</taxon>
        <taxon>Sordariomycetes</taxon>
        <taxon>Sordariomycetidae</taxon>
        <taxon>Coniochaetales</taxon>
        <taxon>Coniochaetaceae</taxon>
        <taxon>Coniochaeta</taxon>
    </lineage>
</organism>
<dbReference type="InterPro" id="IPR000719">
    <property type="entry name" value="Prot_kinase_dom"/>
</dbReference>
<name>A0A1J7JXL7_9PEZI</name>
<dbReference type="Proteomes" id="UP000182658">
    <property type="component" value="Unassembled WGS sequence"/>
</dbReference>
<keyword evidence="3" id="KW-1185">Reference proteome</keyword>
<proteinExistence type="predicted"/>
<dbReference type="GO" id="GO:0005524">
    <property type="term" value="F:ATP binding"/>
    <property type="evidence" value="ECO:0007669"/>
    <property type="project" value="InterPro"/>
</dbReference>
<dbReference type="SUPFAM" id="SSF56112">
    <property type="entry name" value="Protein kinase-like (PK-like)"/>
    <property type="match status" value="1"/>
</dbReference>
<evidence type="ECO:0000259" key="1">
    <source>
        <dbReference type="PROSITE" id="PS50011"/>
    </source>
</evidence>
<dbReference type="AlphaFoldDB" id="A0A1J7JXL7"/>
<evidence type="ECO:0000313" key="2">
    <source>
        <dbReference type="EMBL" id="OIW32546.1"/>
    </source>
</evidence>
<dbReference type="EMBL" id="KV875095">
    <property type="protein sequence ID" value="OIW32546.1"/>
    <property type="molecule type" value="Genomic_DNA"/>
</dbReference>
<dbReference type="STRING" id="1408157.A0A1J7JXL7"/>
<dbReference type="OrthoDB" id="9992527at2759"/>
<accession>A0A1J7JXL7</accession>
<dbReference type="InterPro" id="IPR011009">
    <property type="entry name" value="Kinase-like_dom_sf"/>
</dbReference>